<sequence>MYTFAHFAANRNYCWVVAALAAMVTQPRLTLRCIPLGQSFRSDWYAGCFCFRFWQFGAWEEVIVDDRLPVRPGGRPLFVHSNRQTEFWPALLEKAYQDILSNKKNIRKKKTLIRYSADEFLRIIPFSKVMSKRKWRFLGSFLNEPQDQ</sequence>
<dbReference type="OrthoDB" id="424753at2759"/>
<dbReference type="Pfam" id="PF00648">
    <property type="entry name" value="Peptidase_C2"/>
    <property type="match status" value="1"/>
</dbReference>
<comment type="caution">
    <text evidence="3">Lacks conserved residue(s) required for the propagation of feature annotation.</text>
</comment>
<organism evidence="5 6">
    <name type="scientific">Dibothriocephalus latus</name>
    <name type="common">Fish tapeworm</name>
    <name type="synonym">Diphyllobothrium latum</name>
    <dbReference type="NCBI Taxonomy" id="60516"/>
    <lineage>
        <taxon>Eukaryota</taxon>
        <taxon>Metazoa</taxon>
        <taxon>Spiralia</taxon>
        <taxon>Lophotrochozoa</taxon>
        <taxon>Platyhelminthes</taxon>
        <taxon>Cestoda</taxon>
        <taxon>Eucestoda</taxon>
        <taxon>Diphyllobothriidea</taxon>
        <taxon>Diphyllobothriidae</taxon>
        <taxon>Dibothriocephalus</taxon>
    </lineage>
</organism>
<dbReference type="GO" id="GO:0004198">
    <property type="term" value="F:calcium-dependent cysteine-type endopeptidase activity"/>
    <property type="evidence" value="ECO:0007669"/>
    <property type="project" value="InterPro"/>
</dbReference>
<dbReference type="PROSITE" id="PS50203">
    <property type="entry name" value="CALPAIN_CAT"/>
    <property type="match status" value="1"/>
</dbReference>
<dbReference type="GO" id="GO:0005737">
    <property type="term" value="C:cytoplasm"/>
    <property type="evidence" value="ECO:0007669"/>
    <property type="project" value="TreeGrafter"/>
</dbReference>
<dbReference type="PANTHER" id="PTHR10183:SF433">
    <property type="entry name" value="CALPAIN-A-RELATED"/>
    <property type="match status" value="1"/>
</dbReference>
<dbReference type="SUPFAM" id="SSF54001">
    <property type="entry name" value="Cysteine proteinases"/>
    <property type="match status" value="1"/>
</dbReference>
<keyword evidence="6" id="KW-1185">Reference proteome</keyword>
<dbReference type="GO" id="GO:0006508">
    <property type="term" value="P:proteolysis"/>
    <property type="evidence" value="ECO:0007669"/>
    <property type="project" value="InterPro"/>
</dbReference>
<feature type="domain" description="Calpain catalytic" evidence="4">
    <location>
        <begin position="14"/>
        <end position="99"/>
    </location>
</feature>
<dbReference type="PRINTS" id="PR00704">
    <property type="entry name" value="CALPAIN"/>
</dbReference>
<dbReference type="Proteomes" id="UP000281553">
    <property type="component" value="Unassembled WGS sequence"/>
</dbReference>
<reference evidence="5 6" key="1">
    <citation type="submission" date="2018-11" db="EMBL/GenBank/DDBJ databases">
        <authorList>
            <consortium name="Pathogen Informatics"/>
        </authorList>
    </citation>
    <scope>NUCLEOTIDE SEQUENCE [LARGE SCALE GENOMIC DNA]</scope>
</reference>
<evidence type="ECO:0000256" key="3">
    <source>
        <dbReference type="PROSITE-ProRule" id="PRU00239"/>
    </source>
</evidence>
<dbReference type="AlphaFoldDB" id="A0A3P6QBX3"/>
<evidence type="ECO:0000313" key="6">
    <source>
        <dbReference type="Proteomes" id="UP000281553"/>
    </source>
</evidence>
<dbReference type="InterPro" id="IPR022684">
    <property type="entry name" value="Calpain_cysteine_protease"/>
</dbReference>
<evidence type="ECO:0000259" key="4">
    <source>
        <dbReference type="PROSITE" id="PS50203"/>
    </source>
</evidence>
<evidence type="ECO:0000256" key="2">
    <source>
        <dbReference type="PIRSR" id="PIRSR622684-1"/>
    </source>
</evidence>
<evidence type="ECO:0000256" key="1">
    <source>
        <dbReference type="ARBA" id="ARBA00007623"/>
    </source>
</evidence>
<accession>A0A3P6QBX3</accession>
<proteinExistence type="inferred from homology"/>
<name>A0A3P6QBX3_DIBLA</name>
<dbReference type="InterPro" id="IPR001300">
    <property type="entry name" value="Peptidase_C2_calpain_cat"/>
</dbReference>
<dbReference type="InterPro" id="IPR038765">
    <property type="entry name" value="Papain-like_cys_pep_sf"/>
</dbReference>
<evidence type="ECO:0000313" key="5">
    <source>
        <dbReference type="EMBL" id="VDK30324.1"/>
    </source>
</evidence>
<protein>
    <recommendedName>
        <fullName evidence="4">Calpain catalytic domain-containing protein</fullName>
    </recommendedName>
</protein>
<dbReference type="PANTHER" id="PTHR10183">
    <property type="entry name" value="CALPAIN"/>
    <property type="match status" value="1"/>
</dbReference>
<comment type="similarity">
    <text evidence="1">Belongs to the peptidase C2 family.</text>
</comment>
<dbReference type="EMBL" id="UYRU01000544">
    <property type="protein sequence ID" value="VDK30324.1"/>
    <property type="molecule type" value="Genomic_DNA"/>
</dbReference>
<feature type="active site" evidence="2">
    <location>
        <position position="14"/>
    </location>
</feature>
<gene>
    <name evidence="5" type="ORF">DILT_LOCUS146</name>
</gene>